<proteinExistence type="predicted"/>
<dbReference type="InterPro" id="IPR029058">
    <property type="entry name" value="AB_hydrolase_fold"/>
</dbReference>
<evidence type="ECO:0000256" key="3">
    <source>
        <dbReference type="SAM" id="MobiDB-lite"/>
    </source>
</evidence>
<feature type="compositionally biased region" description="Basic and acidic residues" evidence="3">
    <location>
        <begin position="2271"/>
        <end position="2287"/>
    </location>
</feature>
<dbReference type="Pfam" id="PF23598">
    <property type="entry name" value="LRR_14"/>
    <property type="match status" value="1"/>
</dbReference>
<keyword evidence="1" id="KW-0433">Leucine-rich repeat</keyword>
<evidence type="ECO:0000256" key="1">
    <source>
        <dbReference type="ARBA" id="ARBA00022614"/>
    </source>
</evidence>
<feature type="domain" description="AAA+ ATPase" evidence="4">
    <location>
        <begin position="217"/>
        <end position="348"/>
    </location>
</feature>
<evidence type="ECO:0000259" key="4">
    <source>
        <dbReference type="SMART" id="SM00382"/>
    </source>
</evidence>
<dbReference type="Gene3D" id="3.80.10.10">
    <property type="entry name" value="Ribonuclease Inhibitor"/>
    <property type="match status" value="4"/>
</dbReference>
<dbReference type="Gene3D" id="1.10.8.430">
    <property type="entry name" value="Helical domain of apoptotic protease-activating factors"/>
    <property type="match status" value="1"/>
</dbReference>
<dbReference type="GO" id="GO:0006952">
    <property type="term" value="P:defense response"/>
    <property type="evidence" value="ECO:0007669"/>
    <property type="project" value="UniProtKB-KW"/>
</dbReference>
<evidence type="ECO:0000313" key="6">
    <source>
        <dbReference type="Proteomes" id="UP001605036"/>
    </source>
</evidence>
<accession>A0ABD1YD08</accession>
<dbReference type="InterPro" id="IPR032675">
    <property type="entry name" value="LRR_dom_sf"/>
</dbReference>
<protein>
    <recommendedName>
        <fullName evidence="4">AAA+ ATPase domain-containing protein</fullName>
    </recommendedName>
</protein>
<reference evidence="5 6" key="1">
    <citation type="submission" date="2024-09" db="EMBL/GenBank/DDBJ databases">
        <title>Chromosome-scale assembly of Riccia fluitans.</title>
        <authorList>
            <person name="Paukszto L."/>
            <person name="Sawicki J."/>
            <person name="Karawczyk K."/>
            <person name="Piernik-Szablinska J."/>
            <person name="Szczecinska M."/>
            <person name="Mazdziarz M."/>
        </authorList>
    </citation>
    <scope>NUCLEOTIDE SEQUENCE [LARGE SCALE GENOMIC DNA]</scope>
    <source>
        <strain evidence="5">Rf_01</strain>
        <tissue evidence="5">Aerial parts of the thallus</tissue>
    </source>
</reference>
<dbReference type="InterPro" id="IPR002182">
    <property type="entry name" value="NB-ARC"/>
</dbReference>
<keyword evidence="6" id="KW-1185">Reference proteome</keyword>
<evidence type="ECO:0000256" key="2">
    <source>
        <dbReference type="ARBA" id="ARBA00022737"/>
    </source>
</evidence>
<dbReference type="Proteomes" id="UP001605036">
    <property type="component" value="Unassembled WGS sequence"/>
</dbReference>
<dbReference type="Gene3D" id="3.40.50.300">
    <property type="entry name" value="P-loop containing nucleotide triphosphate hydrolases"/>
    <property type="match status" value="2"/>
</dbReference>
<name>A0ABD1YD08_9MARC</name>
<gene>
    <name evidence="5" type="ORF">R1flu_013308</name>
</gene>
<dbReference type="Pfam" id="PF00931">
    <property type="entry name" value="NB-ARC"/>
    <property type="match status" value="2"/>
</dbReference>
<keyword evidence="2" id="KW-0677">Repeat</keyword>
<dbReference type="PRINTS" id="PR00364">
    <property type="entry name" value="DISEASERSIST"/>
</dbReference>
<dbReference type="PANTHER" id="PTHR36766:SF69">
    <property type="entry name" value="DISEASE RESISTANCE PROTEIN RGA2-LIKE"/>
    <property type="match status" value="1"/>
</dbReference>
<dbReference type="InterPro" id="IPR003593">
    <property type="entry name" value="AAA+_ATPase"/>
</dbReference>
<dbReference type="InterPro" id="IPR003591">
    <property type="entry name" value="Leu-rich_rpt_typical-subtyp"/>
</dbReference>
<sequence length="2297" mass="261763">MDRVTRQPSESVSDFEPESSGVSVCRKLNDSVYELYRPSTADMNIDIDIVFFHGLQLKQDPTPYLSTWRARDAERSLWPSKWLAEDFPTARILSVDYDGSMKKIDRDGRMDLDLVAESLLHALLLENDEGRLLYDKYDRYVRYLRTFTFPQEDHFSICQPRKRTNTSYQTLVDFILRVQHKRNISEDFGGDIQSLPKTQVGLLASWYEGEFNKSFEEHQAIGLWGMCGIGKTTLAKAIFNRERSKFYYTLFVRDVKTFPETEKEFEKLFLDHTFCKGRKVENISDISIFRNKDILVVLDDVEKDRDVKIVTDLQNMCSPRSRFVLTSRDRLIMQRVDGLQIIEITLLDDRDSEKLFRSIAVPESEEASEEWQEDCLKDIVKYCRGLPLILKVIGQYLKTTQEKGIWKQTLESLWKVGEGFHVVDKVLKKLQVSYDQLGKEEKEMFMDVATIFSNNKFSNMKGRLAPWTLAEAKAVWRVVHGNEDWRWKILVDRALVCQVTDEDSELKMNEHLRALGRKLARDEGRSGSVQYTSVYHISKMVQEKARYNQGLQQLDVRGEQLDVWGEPSRPKRSLLQFAPSISFRKMQNLRYLQVSDFTDISEGLRLKLPESLVIFESRIPIESCSFQPNTQLAVLLLGDFRGRYLPDSFSNFKDSLQFLNFRAERLESLPERFSRLKMLRECALYCPLVRELPGSFGSLESLKKLMLECASLERLPDSFGNLDNLKELKLHDCHNLERLPDSICRLRELHMMELFNCRNLEELPTDIGCLENIRSLIIENDSGSRGRGKLQSLPDSLGNLRNLQRLSVVNTDLKELPSSIGDLQCLEHLTVSNKQLQELPASPGRLEKLQVLERRNSSEDSGGDIQIWNPPYRMSSRTNRLVLADRVTRQPSESVSDFEPESSGVSVCRKLNDSVYELYRPSTADMNTDIDIVFFHGLQLKQDATPYLSTWRARDAERSLWPSKWLAEDYPTARILSVDYDGSMKKIDRDGRMDLDLVAESLLHALLLENVGQSRPVILVGHSFGGLVIKKLCVISADQAPREKRPAGFTFFNNITGIFFYATPHQGSRLADVEKFDSQEGEVVSVVRVHNTELARLNENFESLDNDHRPWDIGTASVGGLVLSDMDEGRHVIAEEASARHPGTFTVLQEDHFSICQPQERTNTSYQTLVHLILRVQQKRKKLQIWNPPYRMSSRTNRLVRADRPPIVHEEYTPNCSRPSVVLVLFHSFSNEDQPLDYGGQGADKKAWRTTKEFKSWLSWLSKDFPDSRILSICYPNSSDGAQSNNDSHRLDMPFLYDCIVHEMGIHSVCPVILIADSLGCFVVQETCLTAQEVTSLGWLTDNDEAGRLLFLISGIIFLLPSRSVETRSTVSKTYLEQSRSRFWMLRSSRNWKTVVLLDKESEISKSGVRHPCSWPEDVDFTKVEHEVDGCRPCQMNDPLYESSKNFLQSHLDELRRNQKSWREQNKIVGLDRIVRQLTHQVQDQDNPLHQLGLTGEAGVGKTTLAKAIFESLKKDIAYTCFLEAECEEFEQFRVAQRSLRDIILKHMKRWGREEHSKEWRMLEGKKVLLVLDDVDLDILEHLSRISVTFDQGSWIVCTSRIQSTFECSGFRIHKVQPLQKHDSLTLFTSLAFQAEGAPAKLQSEVEVVTQLCGGSPLLIRQTAQHLRGGPDSAWTDVMKVLMGTISSPEQENLAARLVQKLENVFKSLAKVEKEMFLDLAICFRGEDTEETLAALRGMYPGSADSGWENLLDRSLIEVVSSQPDETPSSSLQRGLPASCKLGVHEEISVHEALRLLGRRLCREKLHQYQRVSNNEAAYQLLQDQDPKVQENVRIIKLDEWKSDSTFDIRRISTMKKLKTLWLKDVPLSVPEFNPKIDIHRQLSSIMIRLSGQTIRSLHSILTKLEFSLRPDPESGFKGSLLPSSGLQHLSLISAERISPENKLQETTFSGESSAGVRSLTPFQAARELPVLDVESLLHLEHLVLDMGVVETSCLPETFGQLKNLRFLQISNFLRFQAFPSSFGNLSGIEVLKLKRLGSLETLPESLGDLRRLKRFEISDCARLESFPDTVGRLTKLDTLMIRDLKSLEVLPESVGELRNLNYLELSELRLLALPAGIGNLPKLAVLVLRNFNQLMALPDSVGELANLQYLELQNLPLINKLPDSFGKLGNLSSLRISSCWELEYLPDSVGELANLQYLELQILPLINKLPDSLGKLGNLSSLRISSCGSLEYLPDSLGERDDSLSSNGGGRGSQQLTGFAASTSALYRSGREAAEDKRTGGEELRAIRGKQSDFLT</sequence>
<organism evidence="5 6">
    <name type="scientific">Riccia fluitans</name>
    <dbReference type="NCBI Taxonomy" id="41844"/>
    <lineage>
        <taxon>Eukaryota</taxon>
        <taxon>Viridiplantae</taxon>
        <taxon>Streptophyta</taxon>
        <taxon>Embryophyta</taxon>
        <taxon>Marchantiophyta</taxon>
        <taxon>Marchantiopsida</taxon>
        <taxon>Marchantiidae</taxon>
        <taxon>Marchantiales</taxon>
        <taxon>Ricciaceae</taxon>
        <taxon>Riccia</taxon>
    </lineage>
</organism>
<feature type="region of interest" description="Disordered" evidence="3">
    <location>
        <begin position="2271"/>
        <end position="2297"/>
    </location>
</feature>
<feature type="domain" description="AAA+ ATPase" evidence="4">
    <location>
        <begin position="1488"/>
        <end position="1619"/>
    </location>
</feature>
<dbReference type="InterPro" id="IPR055414">
    <property type="entry name" value="LRR_R13L4/SHOC2-like"/>
</dbReference>
<dbReference type="SMART" id="SM00382">
    <property type="entry name" value="AAA"/>
    <property type="match status" value="2"/>
</dbReference>
<dbReference type="InterPro" id="IPR027417">
    <property type="entry name" value="P-loop_NTPase"/>
</dbReference>
<dbReference type="EMBL" id="JBHFFA010000004">
    <property type="protein sequence ID" value="KAL2628622.1"/>
    <property type="molecule type" value="Genomic_DNA"/>
</dbReference>
<dbReference type="SUPFAM" id="SSF52058">
    <property type="entry name" value="L domain-like"/>
    <property type="match status" value="2"/>
</dbReference>
<dbReference type="SMART" id="SM00369">
    <property type="entry name" value="LRR_TYP"/>
    <property type="match status" value="4"/>
</dbReference>
<dbReference type="SUPFAM" id="SSF52540">
    <property type="entry name" value="P-loop containing nucleoside triphosphate hydrolases"/>
    <property type="match status" value="2"/>
</dbReference>
<dbReference type="Gene3D" id="3.40.50.1820">
    <property type="entry name" value="alpha/beta hydrolase"/>
    <property type="match status" value="1"/>
</dbReference>
<comment type="caution">
    <text evidence="5">The sequence shown here is derived from an EMBL/GenBank/DDBJ whole genome shotgun (WGS) entry which is preliminary data.</text>
</comment>
<evidence type="ECO:0000313" key="5">
    <source>
        <dbReference type="EMBL" id="KAL2628622.1"/>
    </source>
</evidence>
<dbReference type="InterPro" id="IPR042197">
    <property type="entry name" value="Apaf_helical"/>
</dbReference>
<dbReference type="SUPFAM" id="SSF53474">
    <property type="entry name" value="alpha/beta-Hydrolases"/>
    <property type="match status" value="1"/>
</dbReference>
<dbReference type="PANTHER" id="PTHR36766">
    <property type="entry name" value="PLANT BROAD-SPECTRUM MILDEW RESISTANCE PROTEIN RPW8"/>
    <property type="match status" value="1"/>
</dbReference>